<proteinExistence type="predicted"/>
<sequence length="95" mass="11297">MRIFFKWLFKNQRATDISSLIVVIILMFVINLFNYDYVRNLLFIPFLIGVIIGTRLCEDLVRKIIGKRNRNVDSAYFYVSIFVVVTVTMIIKSYY</sequence>
<protein>
    <submittedName>
        <fullName evidence="2">Nucleic acid-binding Zn ribbon protein</fullName>
    </submittedName>
</protein>
<evidence type="ECO:0000313" key="3">
    <source>
        <dbReference type="Proteomes" id="UP001258181"/>
    </source>
</evidence>
<feature type="transmembrane region" description="Helical" evidence="1">
    <location>
        <begin position="75"/>
        <end position="94"/>
    </location>
</feature>
<dbReference type="Proteomes" id="UP001258181">
    <property type="component" value="Unassembled WGS sequence"/>
</dbReference>
<keyword evidence="1" id="KW-0812">Transmembrane</keyword>
<dbReference type="EMBL" id="JAVDWA010000001">
    <property type="protein sequence ID" value="MDR7071658.1"/>
    <property type="molecule type" value="Genomic_DNA"/>
</dbReference>
<gene>
    <name evidence="2" type="ORF">J2X07_000633</name>
</gene>
<reference evidence="2 3" key="1">
    <citation type="submission" date="2023-07" db="EMBL/GenBank/DDBJ databases">
        <title>Sorghum-associated microbial communities from plants grown in Nebraska, USA.</title>
        <authorList>
            <person name="Schachtman D."/>
        </authorList>
    </citation>
    <scope>NUCLEOTIDE SEQUENCE [LARGE SCALE GENOMIC DNA]</scope>
    <source>
        <strain evidence="2 3">BE211</strain>
    </source>
</reference>
<dbReference type="RefSeq" id="WP_310256327.1">
    <property type="nucleotide sequence ID" value="NZ_JAVDWA010000001.1"/>
</dbReference>
<feature type="transmembrane region" description="Helical" evidence="1">
    <location>
        <begin position="12"/>
        <end position="31"/>
    </location>
</feature>
<feature type="transmembrane region" description="Helical" evidence="1">
    <location>
        <begin position="37"/>
        <end position="54"/>
    </location>
</feature>
<evidence type="ECO:0000256" key="1">
    <source>
        <dbReference type="SAM" id="Phobius"/>
    </source>
</evidence>
<keyword evidence="1" id="KW-0472">Membrane</keyword>
<keyword evidence="1" id="KW-1133">Transmembrane helix</keyword>
<name>A0ABU1TWS3_9BACL</name>
<organism evidence="2 3">
    <name type="scientific">Fictibacillus barbaricus</name>
    <dbReference type="NCBI Taxonomy" id="182136"/>
    <lineage>
        <taxon>Bacteria</taxon>
        <taxon>Bacillati</taxon>
        <taxon>Bacillota</taxon>
        <taxon>Bacilli</taxon>
        <taxon>Bacillales</taxon>
        <taxon>Fictibacillaceae</taxon>
        <taxon>Fictibacillus</taxon>
    </lineage>
</organism>
<evidence type="ECO:0000313" key="2">
    <source>
        <dbReference type="EMBL" id="MDR7071658.1"/>
    </source>
</evidence>
<keyword evidence="3" id="KW-1185">Reference proteome</keyword>
<comment type="caution">
    <text evidence="2">The sequence shown here is derived from an EMBL/GenBank/DDBJ whole genome shotgun (WGS) entry which is preliminary data.</text>
</comment>
<accession>A0ABU1TWS3</accession>